<keyword evidence="2" id="KW-1185">Reference proteome</keyword>
<evidence type="ECO:0000313" key="2">
    <source>
        <dbReference type="Proteomes" id="UP000789366"/>
    </source>
</evidence>
<protein>
    <submittedName>
        <fullName evidence="1">2192_t:CDS:1</fullName>
    </submittedName>
</protein>
<gene>
    <name evidence="1" type="ORF">SPELUC_LOCUS2995</name>
</gene>
<evidence type="ECO:0000313" key="1">
    <source>
        <dbReference type="EMBL" id="CAG8500575.1"/>
    </source>
</evidence>
<dbReference type="EMBL" id="CAJVPW010002169">
    <property type="protein sequence ID" value="CAG8500575.1"/>
    <property type="molecule type" value="Genomic_DNA"/>
</dbReference>
<comment type="caution">
    <text evidence="1">The sequence shown here is derived from an EMBL/GenBank/DDBJ whole genome shotgun (WGS) entry which is preliminary data.</text>
</comment>
<name>A0ACA9KYC7_9GLOM</name>
<reference evidence="1" key="1">
    <citation type="submission" date="2021-06" db="EMBL/GenBank/DDBJ databases">
        <authorList>
            <person name="Kallberg Y."/>
            <person name="Tangrot J."/>
            <person name="Rosling A."/>
        </authorList>
    </citation>
    <scope>NUCLEOTIDE SEQUENCE</scope>
    <source>
        <strain evidence="1">28 12/20/2015</strain>
    </source>
</reference>
<dbReference type="Proteomes" id="UP000789366">
    <property type="component" value="Unassembled WGS sequence"/>
</dbReference>
<accession>A0ACA9KYC7</accession>
<organism evidence="1 2">
    <name type="scientific">Cetraspora pellucida</name>
    <dbReference type="NCBI Taxonomy" id="1433469"/>
    <lineage>
        <taxon>Eukaryota</taxon>
        <taxon>Fungi</taxon>
        <taxon>Fungi incertae sedis</taxon>
        <taxon>Mucoromycota</taxon>
        <taxon>Glomeromycotina</taxon>
        <taxon>Glomeromycetes</taxon>
        <taxon>Diversisporales</taxon>
        <taxon>Gigasporaceae</taxon>
        <taxon>Cetraspora</taxon>
    </lineage>
</organism>
<sequence>MNEVYHVDTNNWITRRHDSPLIVFEKDKVITVNPINNPWTRYKMTAINNSNNEECPSIIYLKNVSVTVEHNVIEERRENLSKYKKVIDMMLALNEREIDNKNFIDAFDNLMKPLVKEIDECQNTLQVHSQQRTWKKNGKLAFWLH</sequence>
<proteinExistence type="predicted"/>